<evidence type="ECO:0000256" key="1">
    <source>
        <dbReference type="ARBA" id="ARBA00000086"/>
    </source>
</evidence>
<keyword evidence="15" id="KW-0807">Transducer</keyword>
<dbReference type="AlphaFoldDB" id="A0ABD2C7V3"/>
<dbReference type="Pfam" id="PF02245">
    <property type="entry name" value="Pur_DNA_glyco"/>
    <property type="match status" value="2"/>
</dbReference>
<comment type="subcellular location">
    <subcellularLocation>
        <location evidence="3">Membrane</location>
        <topology evidence="3">Multi-pass membrane protein</topology>
    </subcellularLocation>
</comment>
<evidence type="ECO:0000256" key="14">
    <source>
        <dbReference type="ARBA" id="ARBA00023204"/>
    </source>
</evidence>
<keyword evidence="19" id="KW-1185">Reference proteome</keyword>
<dbReference type="GO" id="GO:0007165">
    <property type="term" value="P:signal transduction"/>
    <property type="evidence" value="ECO:0007669"/>
    <property type="project" value="UniProtKB-KW"/>
</dbReference>
<accession>A0ABD2C7V3</accession>
<dbReference type="EC" id="3.2.2.21" evidence="5"/>
<evidence type="ECO:0000256" key="17">
    <source>
        <dbReference type="SAM" id="Phobius"/>
    </source>
</evidence>
<keyword evidence="6" id="KW-0716">Sensory transduction</keyword>
<feature type="transmembrane region" description="Helical" evidence="17">
    <location>
        <begin position="38"/>
        <end position="61"/>
    </location>
</feature>
<evidence type="ECO:0000256" key="13">
    <source>
        <dbReference type="ARBA" id="ARBA00023170"/>
    </source>
</evidence>
<dbReference type="InterPro" id="IPR036995">
    <property type="entry name" value="MPG_sf"/>
</dbReference>
<dbReference type="InterPro" id="IPR011034">
    <property type="entry name" value="Formyl_transferase-like_C_sf"/>
</dbReference>
<comment type="catalytic activity">
    <reaction evidence="1">
        <text>Hydrolysis of alkylated DNA, releasing 3-methyladenine, 3-methylguanine, 7-methylguanine and 7-methyladenine.</text>
        <dbReference type="EC" id="3.2.2.21"/>
    </reaction>
</comment>
<keyword evidence="9" id="KW-0227">DNA damage</keyword>
<gene>
    <name evidence="18" type="ORF">V1478_000975</name>
</gene>
<dbReference type="PANTHER" id="PTHR10429:SF0">
    <property type="entry name" value="DNA-3-METHYLADENINE GLYCOSYLASE"/>
    <property type="match status" value="1"/>
</dbReference>
<dbReference type="PANTHER" id="PTHR10429">
    <property type="entry name" value="DNA-3-METHYLADENINE GLYCOSYLASE"/>
    <property type="match status" value="1"/>
</dbReference>
<dbReference type="GO" id="GO:0007608">
    <property type="term" value="P:sensory perception of smell"/>
    <property type="evidence" value="ECO:0007669"/>
    <property type="project" value="UniProtKB-KW"/>
</dbReference>
<evidence type="ECO:0000256" key="12">
    <source>
        <dbReference type="ARBA" id="ARBA00023136"/>
    </source>
</evidence>
<dbReference type="Pfam" id="PF02949">
    <property type="entry name" value="7tm_6"/>
    <property type="match status" value="1"/>
</dbReference>
<keyword evidence="12 17" id="KW-0472">Membrane</keyword>
<protein>
    <recommendedName>
        <fullName evidence="5">DNA-3-methyladenine glycosylase II</fullName>
        <ecNumber evidence="5">3.2.2.21</ecNumber>
    </recommendedName>
    <alternativeName>
        <fullName evidence="16">3-methyladenine DNA glycosidase</fullName>
    </alternativeName>
</protein>
<evidence type="ECO:0000313" key="19">
    <source>
        <dbReference type="Proteomes" id="UP001607302"/>
    </source>
</evidence>
<keyword evidence="7 17" id="KW-0812">Transmembrane</keyword>
<comment type="similarity">
    <text evidence="4">Belongs to the DNA glycosylase MPG family.</text>
</comment>
<dbReference type="GO" id="GO:0003905">
    <property type="term" value="F:alkylbase DNA N-glycosylase activity"/>
    <property type="evidence" value="ECO:0007669"/>
    <property type="project" value="UniProtKB-EC"/>
</dbReference>
<dbReference type="GO" id="GO:0006281">
    <property type="term" value="P:DNA repair"/>
    <property type="evidence" value="ECO:0007669"/>
    <property type="project" value="UniProtKB-KW"/>
</dbReference>
<evidence type="ECO:0000256" key="10">
    <source>
        <dbReference type="ARBA" id="ARBA00022801"/>
    </source>
</evidence>
<evidence type="ECO:0000313" key="18">
    <source>
        <dbReference type="EMBL" id="KAL2740834.1"/>
    </source>
</evidence>
<evidence type="ECO:0000256" key="16">
    <source>
        <dbReference type="ARBA" id="ARBA00033426"/>
    </source>
</evidence>
<keyword evidence="13" id="KW-0675">Receptor</keyword>
<keyword evidence="8" id="KW-0552">Olfaction</keyword>
<keyword evidence="11 17" id="KW-1133">Transmembrane helix</keyword>
<evidence type="ECO:0000256" key="4">
    <source>
        <dbReference type="ARBA" id="ARBA00009232"/>
    </source>
</evidence>
<evidence type="ECO:0000256" key="8">
    <source>
        <dbReference type="ARBA" id="ARBA00022725"/>
    </source>
</evidence>
<dbReference type="SUPFAM" id="SSF50486">
    <property type="entry name" value="FMT C-terminal domain-like"/>
    <property type="match status" value="2"/>
</dbReference>
<comment type="function">
    <text evidence="2">Hydrolysis of the deoxyribose N-glycosidic bond to excise 3-methyladenine, and 7-methylguanine from the damaged DNA polymer formed by alkylation lesions.</text>
</comment>
<dbReference type="InterPro" id="IPR004117">
    <property type="entry name" value="7tm6_olfct_rcpt"/>
</dbReference>
<dbReference type="EMBL" id="JAUDFV010000020">
    <property type="protein sequence ID" value="KAL2740834.1"/>
    <property type="molecule type" value="Genomic_DNA"/>
</dbReference>
<evidence type="ECO:0000256" key="7">
    <source>
        <dbReference type="ARBA" id="ARBA00022692"/>
    </source>
</evidence>
<name>A0ABD2C7V3_VESSQ</name>
<evidence type="ECO:0000256" key="3">
    <source>
        <dbReference type="ARBA" id="ARBA00004141"/>
    </source>
</evidence>
<proteinExistence type="inferred from homology"/>
<sequence length="839" mass="96255">MMKKSFAYFRVFFALTAVSSVLVPEILEIIMNWGDIEILTGVGCISTTVGQLLFKMIYLLARRKISLKLYKDIRKCWYMSNDTNDRKCYEYLAGKARILTMGFFFCGLCNVITFTITAVVIRIKEGRSKGNQTGMNYHMPFEVWYGPNALQSPTFEIAFLCQILASVICCAGITGLDATMMTLILHICGQFKLIQAWFRSIGRNVGQALIKDNAISVKLKCQIEKSIEHHRRMIIVVKEANDLISPIIFIQLLTSGLEICLSGYAVVYGASGIDLIKFISYLNSMIIQLLIWCWPAELLVQESIKIADSIYFDIPWYNLPTTYRKDLCLVIIRAQEYCCIKAAIFKVLSLQTLTKYTKRRIIDNRTFCSIHNDSSMKRTKRINSVDNKINHSENDICETAMVTKTEQNLVEVLQQKDKQIKRSKINLKVLRNGNDISLNTIKLEDFEGKKEIIEIPDPDENVTRKKIRAVVDLKMMKEELKQLEDPPVTPWEKEICSSRLPFEFYNTPCEQLAQHLLGKVLVRRLENGTILKGRIVETEGYLGAIDKASHSYQNKVTPRNIPMYMSPGTIYIYMTYGMYYCFNISSQESNAYVLIKAVEPLLGLDYMELLRNMRVKENKKEKEILKNPKRFKTADLCNSSFKICTAFVIDEDEFNQQHIYNCNSLWIEPDSCAKSTTIVTVPPVHVESLPDEQPIKLSRYYILGNPSILGDGSAVLIRALDPLEGIEYMTNQRILKKKSNMSKGTIKDFKVHELCNGPSKLCMSFQLHKSYNKYSLCTWKGLWIEDDSFQEEIKIIKCARIGIDSCGPEWSSKPLRYYIYGNKSVSKRDKKAEAFIINT</sequence>
<comment type="caution">
    <text evidence="18">The sequence shown here is derived from an EMBL/GenBank/DDBJ whole genome shotgun (WGS) entry which is preliminary data.</text>
</comment>
<evidence type="ECO:0000256" key="6">
    <source>
        <dbReference type="ARBA" id="ARBA00022606"/>
    </source>
</evidence>
<dbReference type="NCBIfam" id="TIGR00567">
    <property type="entry name" value="3mg"/>
    <property type="match status" value="1"/>
</dbReference>
<evidence type="ECO:0000256" key="9">
    <source>
        <dbReference type="ARBA" id="ARBA00022763"/>
    </source>
</evidence>
<dbReference type="HAMAP" id="MF_00527">
    <property type="entry name" value="3MGH"/>
    <property type="match status" value="1"/>
</dbReference>
<evidence type="ECO:0000256" key="2">
    <source>
        <dbReference type="ARBA" id="ARBA00002421"/>
    </source>
</evidence>
<evidence type="ECO:0000256" key="15">
    <source>
        <dbReference type="ARBA" id="ARBA00023224"/>
    </source>
</evidence>
<dbReference type="InterPro" id="IPR003180">
    <property type="entry name" value="MPG"/>
</dbReference>
<dbReference type="Gene3D" id="3.10.300.10">
    <property type="entry name" value="Methylpurine-DNA glycosylase (MPG)"/>
    <property type="match status" value="2"/>
</dbReference>
<evidence type="ECO:0000256" key="5">
    <source>
        <dbReference type="ARBA" id="ARBA00012000"/>
    </source>
</evidence>
<dbReference type="GO" id="GO:0016020">
    <property type="term" value="C:membrane"/>
    <property type="evidence" value="ECO:0007669"/>
    <property type="project" value="UniProtKB-SubCell"/>
</dbReference>
<organism evidence="18 19">
    <name type="scientific">Vespula squamosa</name>
    <name type="common">Southern yellow jacket</name>
    <name type="synonym">Wasp</name>
    <dbReference type="NCBI Taxonomy" id="30214"/>
    <lineage>
        <taxon>Eukaryota</taxon>
        <taxon>Metazoa</taxon>
        <taxon>Ecdysozoa</taxon>
        <taxon>Arthropoda</taxon>
        <taxon>Hexapoda</taxon>
        <taxon>Insecta</taxon>
        <taxon>Pterygota</taxon>
        <taxon>Neoptera</taxon>
        <taxon>Endopterygota</taxon>
        <taxon>Hymenoptera</taxon>
        <taxon>Apocrita</taxon>
        <taxon>Aculeata</taxon>
        <taxon>Vespoidea</taxon>
        <taxon>Vespidae</taxon>
        <taxon>Vespinae</taxon>
        <taxon>Vespula</taxon>
    </lineage>
</organism>
<dbReference type="CDD" id="cd00540">
    <property type="entry name" value="AAG"/>
    <property type="match status" value="1"/>
</dbReference>
<dbReference type="Proteomes" id="UP001607302">
    <property type="component" value="Unassembled WGS sequence"/>
</dbReference>
<keyword evidence="14" id="KW-0234">DNA repair</keyword>
<keyword evidence="10" id="KW-0378">Hydrolase</keyword>
<reference evidence="18 19" key="1">
    <citation type="journal article" date="2024" name="Ann. Entomol. Soc. Am.">
        <title>Genomic analyses of the southern and eastern yellowjacket wasps (Hymenoptera: Vespidae) reveal evolutionary signatures of social life.</title>
        <authorList>
            <person name="Catto M.A."/>
            <person name="Caine P.B."/>
            <person name="Orr S.E."/>
            <person name="Hunt B.G."/>
            <person name="Goodisman M.A.D."/>
        </authorList>
    </citation>
    <scope>NUCLEOTIDE SEQUENCE [LARGE SCALE GENOMIC DNA]</scope>
    <source>
        <strain evidence="18">233</strain>
        <tissue evidence="18">Head and thorax</tissue>
    </source>
</reference>
<feature type="transmembrane region" description="Helical" evidence="17">
    <location>
        <begin position="7"/>
        <end position="26"/>
    </location>
</feature>
<evidence type="ECO:0000256" key="11">
    <source>
        <dbReference type="ARBA" id="ARBA00022989"/>
    </source>
</evidence>
<feature type="transmembrane region" description="Helical" evidence="17">
    <location>
        <begin position="96"/>
        <end position="121"/>
    </location>
</feature>